<dbReference type="OrthoDB" id="3248299at2"/>
<keyword evidence="1" id="KW-0732">Signal</keyword>
<dbReference type="RefSeq" id="WP_067676692.1">
    <property type="nucleotide sequence ID" value="NZ_CP016591.1"/>
</dbReference>
<feature type="chain" id="PRO_5008533962" description="Glycoside-hydrolase family GH114 TIM-barrel domain-containing protein" evidence="1">
    <location>
        <begin position="23"/>
        <end position="406"/>
    </location>
</feature>
<name>A0A1B2AB44_9SPHN</name>
<protein>
    <recommendedName>
        <fullName evidence="4">Glycoside-hydrolase family GH114 TIM-barrel domain-containing protein</fullName>
    </recommendedName>
</protein>
<accession>A0A1B2AB44</accession>
<dbReference type="KEGG" id="ado:A6F68_00826"/>
<evidence type="ECO:0000256" key="1">
    <source>
        <dbReference type="SAM" id="SignalP"/>
    </source>
</evidence>
<keyword evidence="3" id="KW-1185">Reference proteome</keyword>
<evidence type="ECO:0000313" key="3">
    <source>
        <dbReference type="Proteomes" id="UP000092932"/>
    </source>
</evidence>
<gene>
    <name evidence="2" type="ORF">A6F68_00826</name>
</gene>
<sequence length="406" mass="44947">MKSALPALAAALILSGCATVPAGSGAHPVMLGGKVLPTPAERMALRDFPSIYQAWNPLDMPAQYPQDTIAQRIAAAAKHDLLWEEPVSQIGFKTPLVLGLEWDGAHAGQSTRFKSASLAQAIKNRIELLRLNPAMVTLMEIRWRDAPGSYLPEDSPWWKRNPDGTREAGWDGGPEPYYMLNYENPGFIRHVGEQARIAVQSGVYDGVMLDWSGYLPIVEEVRRSVGDDAIVIVNIHDDIEDGEKYAHLINGAFMECDPEPGKLCGWDKMSRALRYYEAAFRSPKVNALEGWGDRKDFKRMRAVTTMGLTQSDAFVLYADPNPLKTPDHLHDWYAFWDTKLGRPTAAGAMAPDGSWRRQFTNGTAVYNPFGNKTVSVSFDADRTQASTGRRAKTFEVGAADGDIFVR</sequence>
<dbReference type="AlphaFoldDB" id="A0A1B2AB44"/>
<dbReference type="Proteomes" id="UP000092932">
    <property type="component" value="Chromosome"/>
</dbReference>
<feature type="signal peptide" evidence="1">
    <location>
        <begin position="1"/>
        <end position="22"/>
    </location>
</feature>
<proteinExistence type="predicted"/>
<reference evidence="2 3" key="1">
    <citation type="submission" date="2016-07" db="EMBL/GenBank/DDBJ databases">
        <title>Complete genome sequence of Altererythrobacter dongtanensis KCTC 22672, a type strain with esterase isolated from tidal flat.</title>
        <authorList>
            <person name="Cheng H."/>
            <person name="Wu Y.-H."/>
            <person name="Zhou P."/>
            <person name="Huo Y.-Y."/>
            <person name="Wang C.-S."/>
            <person name="Xu X.-W."/>
        </authorList>
    </citation>
    <scope>NUCLEOTIDE SEQUENCE [LARGE SCALE GENOMIC DNA]</scope>
    <source>
        <strain evidence="2 3">KCTC 22672</strain>
    </source>
</reference>
<evidence type="ECO:0000313" key="2">
    <source>
        <dbReference type="EMBL" id="ANY19352.1"/>
    </source>
</evidence>
<organism evidence="2 3">
    <name type="scientific">Tsuneonella dongtanensis</name>
    <dbReference type="NCBI Taxonomy" id="692370"/>
    <lineage>
        <taxon>Bacteria</taxon>
        <taxon>Pseudomonadati</taxon>
        <taxon>Pseudomonadota</taxon>
        <taxon>Alphaproteobacteria</taxon>
        <taxon>Sphingomonadales</taxon>
        <taxon>Erythrobacteraceae</taxon>
        <taxon>Tsuneonella</taxon>
    </lineage>
</organism>
<dbReference type="PROSITE" id="PS51257">
    <property type="entry name" value="PROKAR_LIPOPROTEIN"/>
    <property type="match status" value="1"/>
</dbReference>
<dbReference type="STRING" id="692370.A6F68_00826"/>
<dbReference type="EMBL" id="CP016591">
    <property type="protein sequence ID" value="ANY19352.1"/>
    <property type="molecule type" value="Genomic_DNA"/>
</dbReference>
<evidence type="ECO:0008006" key="4">
    <source>
        <dbReference type="Google" id="ProtNLM"/>
    </source>
</evidence>